<keyword evidence="14" id="KW-1185">Reference proteome</keyword>
<evidence type="ECO:0000256" key="3">
    <source>
        <dbReference type="ARBA" id="ARBA00022694"/>
    </source>
</evidence>
<keyword evidence="5" id="KW-0479">Metal-binding</keyword>
<evidence type="ECO:0000259" key="10">
    <source>
        <dbReference type="Pfam" id="PF01743"/>
    </source>
</evidence>
<comment type="cofactor">
    <cofactor evidence="1">
        <name>Mg(2+)</name>
        <dbReference type="ChEBI" id="CHEBI:18420"/>
    </cofactor>
</comment>
<dbReference type="Pfam" id="PF01743">
    <property type="entry name" value="PolyA_pol"/>
    <property type="match status" value="1"/>
</dbReference>
<dbReference type="SUPFAM" id="SSF81891">
    <property type="entry name" value="Poly A polymerase C-terminal region-like"/>
    <property type="match status" value="1"/>
</dbReference>
<dbReference type="Pfam" id="PF13735">
    <property type="entry name" value="tRNA_NucTran2_2"/>
    <property type="match status" value="1"/>
</dbReference>
<organism evidence="13 14">
    <name type="scientific">Paenibacillus terricola</name>
    <dbReference type="NCBI Taxonomy" id="2763503"/>
    <lineage>
        <taxon>Bacteria</taxon>
        <taxon>Bacillati</taxon>
        <taxon>Bacillota</taxon>
        <taxon>Bacilli</taxon>
        <taxon>Bacillales</taxon>
        <taxon>Paenibacillaceae</taxon>
        <taxon>Paenibacillus</taxon>
    </lineage>
</organism>
<dbReference type="Gene3D" id="1.10.3090.10">
    <property type="entry name" value="cca-adding enzyme, domain 2"/>
    <property type="match status" value="1"/>
</dbReference>
<gene>
    <name evidence="13" type="ORF">H8B09_08710</name>
</gene>
<protein>
    <submittedName>
        <fullName evidence="13">CCA tRNA nucleotidyltransferase</fullName>
        <ecNumber evidence="13">2.7.7.72</ecNumber>
    </submittedName>
</protein>
<dbReference type="SUPFAM" id="SSF81301">
    <property type="entry name" value="Nucleotidyltransferase"/>
    <property type="match status" value="1"/>
</dbReference>
<dbReference type="Gene3D" id="3.30.460.10">
    <property type="entry name" value="Beta Polymerase, domain 2"/>
    <property type="match status" value="1"/>
</dbReference>
<dbReference type="InterPro" id="IPR032810">
    <property type="entry name" value="CCA-adding_enz_C"/>
</dbReference>
<dbReference type="NCBIfam" id="NF009814">
    <property type="entry name" value="PRK13299.1"/>
    <property type="match status" value="1"/>
</dbReference>
<proteinExistence type="inferred from homology"/>
<dbReference type="InterPro" id="IPR043519">
    <property type="entry name" value="NT_sf"/>
</dbReference>
<dbReference type="EMBL" id="JACXZA010000002">
    <property type="protein sequence ID" value="MBD3918829.1"/>
    <property type="molecule type" value="Genomic_DNA"/>
</dbReference>
<keyword evidence="3" id="KW-0819">tRNA processing</keyword>
<keyword evidence="4 13" id="KW-0548">Nucleotidyltransferase</keyword>
<evidence type="ECO:0000313" key="13">
    <source>
        <dbReference type="EMBL" id="MBD3918829.1"/>
    </source>
</evidence>
<accession>A0ABR8MXE2</accession>
<dbReference type="InterPro" id="IPR002646">
    <property type="entry name" value="PolA_pol_head_dom"/>
</dbReference>
<comment type="similarity">
    <text evidence="9">Belongs to the tRNA nucleotidyltransferase/poly(A) polymerase family.</text>
</comment>
<evidence type="ECO:0000259" key="12">
    <source>
        <dbReference type="Pfam" id="PF13735"/>
    </source>
</evidence>
<dbReference type="Gene3D" id="1.10.246.80">
    <property type="match status" value="1"/>
</dbReference>
<evidence type="ECO:0000256" key="4">
    <source>
        <dbReference type="ARBA" id="ARBA00022695"/>
    </source>
</evidence>
<dbReference type="PANTHER" id="PTHR46173:SF1">
    <property type="entry name" value="CCA TRNA NUCLEOTIDYLTRANSFERASE 1, MITOCHONDRIAL"/>
    <property type="match status" value="1"/>
</dbReference>
<dbReference type="CDD" id="cd05398">
    <property type="entry name" value="NT_ClassII-CCAase"/>
    <property type="match status" value="1"/>
</dbReference>
<evidence type="ECO:0000256" key="2">
    <source>
        <dbReference type="ARBA" id="ARBA00022679"/>
    </source>
</evidence>
<evidence type="ECO:0000313" key="14">
    <source>
        <dbReference type="Proteomes" id="UP000609346"/>
    </source>
</evidence>
<evidence type="ECO:0000256" key="5">
    <source>
        <dbReference type="ARBA" id="ARBA00022723"/>
    </source>
</evidence>
<reference evidence="13 14" key="1">
    <citation type="submission" date="2020-09" db="EMBL/GenBank/DDBJ databases">
        <title>Paenibacillus sp. strain PR3 16S rRNA gene Genome sequencing and assembly.</title>
        <authorList>
            <person name="Kim J."/>
        </authorList>
    </citation>
    <scope>NUCLEOTIDE SEQUENCE [LARGE SCALE GENOMIC DNA]</scope>
    <source>
        <strain evidence="13 14">PR3</strain>
    </source>
</reference>
<feature type="domain" description="tRNA nucleotidyltransferase/poly(A) polymerase RNA and SrmB- binding" evidence="11">
    <location>
        <begin position="174"/>
        <end position="226"/>
    </location>
</feature>
<evidence type="ECO:0000256" key="8">
    <source>
        <dbReference type="ARBA" id="ARBA00022884"/>
    </source>
</evidence>
<keyword evidence="7" id="KW-0460">Magnesium</keyword>
<feature type="domain" description="Poly A polymerase head" evidence="10">
    <location>
        <begin position="29"/>
        <end position="147"/>
    </location>
</feature>
<keyword evidence="8 9" id="KW-0694">RNA-binding</keyword>
<dbReference type="Pfam" id="PF12627">
    <property type="entry name" value="PolyA_pol_RNAbd"/>
    <property type="match status" value="1"/>
</dbReference>
<dbReference type="EC" id="2.7.7.72" evidence="13"/>
<evidence type="ECO:0000256" key="7">
    <source>
        <dbReference type="ARBA" id="ARBA00022842"/>
    </source>
</evidence>
<keyword evidence="6" id="KW-0547">Nucleotide-binding</keyword>
<dbReference type="InterPro" id="IPR050264">
    <property type="entry name" value="Bact_CCA-adding_enz_type3_sf"/>
</dbReference>
<comment type="caution">
    <text evidence="13">The sequence shown here is derived from an EMBL/GenBank/DDBJ whole genome shotgun (WGS) entry which is preliminary data.</text>
</comment>
<evidence type="ECO:0000256" key="6">
    <source>
        <dbReference type="ARBA" id="ARBA00022741"/>
    </source>
</evidence>
<sequence length="488" mass="52620">MTGPYHNAEMKQALSVLETLRQNGYEAVFVGGCVRDVIVGRPLTDIDIATSALPETVMSIFERTVPTGLAHGTVTVLLNEQSYEVTTYRSEAAYDDHRRPSGVSFIPNLDGDLLRRDFTMNAMAIRSDGSLIDLYGGMNDIQAGVIRCVGVADERFREDALRMIRAIRFASTFGYKIALSAWRAIRRNRDLLQYVAMERISIELDKMVGGAGPHRAAAWLAASGLLPLARDPLPPSFAQAGSARDRGVPPLTAALTQLPNKDDRWAAVFLALRLSPDDAEETLQRLRFPVRRTASIRSVVLMHAAASPLAETAPAMPQLASQALSQPAPFDAASAALQPQAAGIASEEPTQPLLVPSAASQPTPQHRVQWVDAVLRLGTEAAEAWLRIARVYADAHGALGGAPLSRDALELLASELAALPCTTVRQLAVNGGDLGTSLRLKPGPRTGELLNALLRATALGEVPNEREALLTLAQSMEEERMNDGEHHS</sequence>
<evidence type="ECO:0000256" key="9">
    <source>
        <dbReference type="RuleBase" id="RU003953"/>
    </source>
</evidence>
<dbReference type="InterPro" id="IPR032828">
    <property type="entry name" value="PolyA_RNA-bd"/>
</dbReference>
<keyword evidence="2 9" id="KW-0808">Transferase</keyword>
<dbReference type="RefSeq" id="WP_191203124.1">
    <property type="nucleotide sequence ID" value="NZ_JACXZA010000002.1"/>
</dbReference>
<dbReference type="Proteomes" id="UP000609346">
    <property type="component" value="Unassembled WGS sequence"/>
</dbReference>
<evidence type="ECO:0000259" key="11">
    <source>
        <dbReference type="Pfam" id="PF12627"/>
    </source>
</evidence>
<name>A0ABR8MXE2_9BACL</name>
<feature type="domain" description="CCA-adding enzyme C-terminal" evidence="12">
    <location>
        <begin position="410"/>
        <end position="472"/>
    </location>
</feature>
<dbReference type="PANTHER" id="PTHR46173">
    <property type="entry name" value="CCA TRNA NUCLEOTIDYLTRANSFERASE 1, MITOCHONDRIAL"/>
    <property type="match status" value="1"/>
</dbReference>
<dbReference type="GO" id="GO:0004810">
    <property type="term" value="F:CCA tRNA nucleotidyltransferase activity"/>
    <property type="evidence" value="ECO:0007669"/>
    <property type="project" value="UniProtKB-EC"/>
</dbReference>
<evidence type="ECO:0000256" key="1">
    <source>
        <dbReference type="ARBA" id="ARBA00001946"/>
    </source>
</evidence>